<accession>A0A7J7HZD1</accession>
<feature type="compositionally biased region" description="Basic and acidic residues" evidence="1">
    <location>
        <begin position="430"/>
        <end position="652"/>
    </location>
</feature>
<dbReference type="Proteomes" id="UP000593564">
    <property type="component" value="Unassembled WGS sequence"/>
</dbReference>
<feature type="chain" id="PRO_5029773299" description="Cupin type-1 domain-containing protein" evidence="2">
    <location>
        <begin position="25"/>
        <end position="694"/>
    </location>
</feature>
<reference evidence="5" key="1">
    <citation type="journal article" date="2020" name="Nat. Commun.">
        <title>Genome assembly of wild tea tree DASZ reveals pedigree and selection history of tea varieties.</title>
        <authorList>
            <person name="Zhang W."/>
            <person name="Zhang Y."/>
            <person name="Qiu H."/>
            <person name="Guo Y."/>
            <person name="Wan H."/>
            <person name="Zhang X."/>
            <person name="Scossa F."/>
            <person name="Alseekh S."/>
            <person name="Zhang Q."/>
            <person name="Wang P."/>
            <person name="Xu L."/>
            <person name="Schmidt M.H."/>
            <person name="Jia X."/>
            <person name="Li D."/>
            <person name="Zhu A."/>
            <person name="Guo F."/>
            <person name="Chen W."/>
            <person name="Ni D."/>
            <person name="Usadel B."/>
            <person name="Fernie A.R."/>
            <person name="Wen W."/>
        </authorList>
    </citation>
    <scope>NUCLEOTIDE SEQUENCE [LARGE SCALE GENOMIC DNA]</scope>
    <source>
        <strain evidence="5">cv. G240</strain>
    </source>
</reference>
<feature type="domain" description="Cupin type-1" evidence="3">
    <location>
        <begin position="246"/>
        <end position="400"/>
    </location>
</feature>
<feature type="domain" description="Cupin type-1" evidence="3">
    <location>
        <begin position="41"/>
        <end position="192"/>
    </location>
</feature>
<dbReference type="SUPFAM" id="SSF51182">
    <property type="entry name" value="RmlC-like cupins"/>
    <property type="match status" value="1"/>
</dbReference>
<dbReference type="InterPro" id="IPR014710">
    <property type="entry name" value="RmlC-like_jellyroll"/>
</dbReference>
<dbReference type="InterPro" id="IPR011051">
    <property type="entry name" value="RmlC_Cupin_sf"/>
</dbReference>
<dbReference type="InterPro" id="IPR006045">
    <property type="entry name" value="Cupin_1"/>
</dbReference>
<comment type="caution">
    <text evidence="4">The sequence shown here is derived from an EMBL/GenBank/DDBJ whole genome shotgun (WGS) entry which is preliminary data.</text>
</comment>
<dbReference type="CDD" id="cd02244">
    <property type="entry name" value="cupin_7S_vicilin-like_N"/>
    <property type="match status" value="1"/>
</dbReference>
<dbReference type="CDD" id="cd02245">
    <property type="entry name" value="cupin_7S_vicilin-like_C"/>
    <property type="match status" value="1"/>
</dbReference>
<keyword evidence="2" id="KW-0732">Signal</keyword>
<evidence type="ECO:0000259" key="3">
    <source>
        <dbReference type="SMART" id="SM00835"/>
    </source>
</evidence>
<reference evidence="4 5" key="2">
    <citation type="submission" date="2020-07" db="EMBL/GenBank/DDBJ databases">
        <title>Genome assembly of wild tea tree DASZ reveals pedigree and selection history of tea varieties.</title>
        <authorList>
            <person name="Zhang W."/>
        </authorList>
    </citation>
    <scope>NUCLEOTIDE SEQUENCE [LARGE SCALE GENOMIC DNA]</scope>
    <source>
        <strain evidence="5">cv. G240</strain>
        <tissue evidence="4">Leaf</tissue>
    </source>
</reference>
<keyword evidence="5" id="KW-1185">Reference proteome</keyword>
<proteinExistence type="predicted"/>
<protein>
    <recommendedName>
        <fullName evidence="3">Cupin type-1 domain-containing protein</fullName>
    </recommendedName>
</protein>
<dbReference type="PANTHER" id="PTHR31189">
    <property type="entry name" value="OS03G0336100 PROTEIN-RELATED"/>
    <property type="match status" value="1"/>
</dbReference>
<dbReference type="AlphaFoldDB" id="A0A7J7HZD1"/>
<dbReference type="InterPro" id="IPR050253">
    <property type="entry name" value="Seed_Storage-Functional"/>
</dbReference>
<feature type="signal peptide" evidence="2">
    <location>
        <begin position="1"/>
        <end position="24"/>
    </location>
</feature>
<evidence type="ECO:0000313" key="4">
    <source>
        <dbReference type="EMBL" id="KAF5958162.1"/>
    </source>
</evidence>
<organism evidence="4 5">
    <name type="scientific">Camellia sinensis</name>
    <name type="common">Tea plant</name>
    <name type="synonym">Thea sinensis</name>
    <dbReference type="NCBI Taxonomy" id="4442"/>
    <lineage>
        <taxon>Eukaryota</taxon>
        <taxon>Viridiplantae</taxon>
        <taxon>Streptophyta</taxon>
        <taxon>Embryophyta</taxon>
        <taxon>Tracheophyta</taxon>
        <taxon>Spermatophyta</taxon>
        <taxon>Magnoliopsida</taxon>
        <taxon>eudicotyledons</taxon>
        <taxon>Gunneridae</taxon>
        <taxon>Pentapetalae</taxon>
        <taxon>asterids</taxon>
        <taxon>Ericales</taxon>
        <taxon>Theaceae</taxon>
        <taxon>Camellia</taxon>
    </lineage>
</organism>
<dbReference type="Pfam" id="PF00190">
    <property type="entry name" value="Cupin_1"/>
    <property type="match status" value="2"/>
</dbReference>
<name>A0A7J7HZD1_CAMSI</name>
<evidence type="ECO:0000313" key="5">
    <source>
        <dbReference type="Proteomes" id="UP000593564"/>
    </source>
</evidence>
<dbReference type="Gene3D" id="2.60.120.10">
    <property type="entry name" value="Jelly Rolls"/>
    <property type="match status" value="2"/>
</dbReference>
<gene>
    <name evidence="4" type="ORF">HYC85_005387</name>
</gene>
<sequence>MLKKYGKLLVLFLICLQVIVSVRALGHDDDDHHEGDWSAGSVVRKGERKSVVSTEYGEISAVEISDGVRGGGRYHLQFITLEPDALFLPVLLHADMVFYVHSGGGRLSWVDEDEMRRVNLQRGDVYRMQHGTVFFVQSNLELERQKLRIYAIFTNPIDEPNMRVYSSIRDLILGFDNKVLQEAFMVSEDVIEELTRGAMPLAIVHAPPRKERTLWELEAQFMKAILGSRGYSMFDTNNKKYKAQVFNILKADPDFENCNGRSLMVTKKQLPALRGSKIGIFMVNLTRGSMMGPHWNPMASEISIVMQGQGMVRVVCSSTMNESGCRNMSFRVGEGDVFVVPRFHPMAQMAFNNESFIFMGFSTTTKKNHPQFLAGKASVLRTLDQQVVAASFGVANMTISHLLDSQGESIILDCISCAEEEERMMEEEIEKEKEEARERQEEEARKREEEKKREDEEEEARRREEEEAKREEEEKRRKEEEEARKRAEEEARREEEEARKREEEQRRQEQEEEEEARKREEEEEEKRRREEKETRKRKEEEQRREKEETRKREEVEARRKEEEAARREEDEARKREGEEARRQAEEDARRREQEEARRKVEQEEERRRREAAEREEEEAKRQEQEREEMEKRREKDTRERERQVEEAKRQEQEEAEATELDMSSRAKCPALIPTSAQPPTPSAMPIACSSSQMK</sequence>
<evidence type="ECO:0000256" key="2">
    <source>
        <dbReference type="SAM" id="SignalP"/>
    </source>
</evidence>
<feature type="region of interest" description="Disordered" evidence="1">
    <location>
        <begin position="423"/>
        <end position="694"/>
    </location>
</feature>
<dbReference type="SMART" id="SM00835">
    <property type="entry name" value="Cupin_1"/>
    <property type="match status" value="2"/>
</dbReference>
<evidence type="ECO:0000256" key="1">
    <source>
        <dbReference type="SAM" id="MobiDB-lite"/>
    </source>
</evidence>
<dbReference type="EMBL" id="JACBKZ010000002">
    <property type="protein sequence ID" value="KAF5958162.1"/>
    <property type="molecule type" value="Genomic_DNA"/>
</dbReference>
<dbReference type="PANTHER" id="PTHR31189:SF7">
    <property type="entry name" value="OS03G0197300 PROTEIN"/>
    <property type="match status" value="1"/>
</dbReference>